<evidence type="ECO:0000256" key="3">
    <source>
        <dbReference type="ARBA" id="ARBA00022692"/>
    </source>
</evidence>
<sequence>MQRITMLFGSSLAALCISGCTITPNDLSFRDLEQGYQADRAMILAASQPITQPISLSEAISRALKNNLEQRVLVFKQSIASSELAAGKFDMLPKLLAEAGYDWRNNFSSRYEADYSTPYAIDRDRETNVSIDPKHNTYDLGLSWSLLDFGASYYTSKQNADRLLVANEERRRAMHLLIQNVRVAYWKALANQKLSSKVSVAISEAETALDKSRSLVSEKITSPEESLRYQRNLLENLRLLESINRDLSGAKIELSKLMGVLPGTEFQLSEVSEEFTPLSVDVALLEQYALFNNTDLREQYFNVRIAALETRKTLLKMFPNLTFKVGTHYDNDYYMVNHAWNSAGTSLSFNLMNLLSYSSKKEVAEKTESIEQLKRAALQMTTIAKVHLAVHQYTNALLQYQRSDDLFNVDNQLEQIAISKTEGNMAGQQRRISANVTTILSELRRYEAMSKYAEAVGLLDSSIGHEPLINSVDDMDLEQLGAIIKQWLAQDINGIQLPVEPDV</sequence>
<keyword evidence="4" id="KW-0472">Membrane</keyword>
<keyword evidence="2" id="KW-1134">Transmembrane beta strand</keyword>
<keyword evidence="3" id="KW-0812">Transmembrane</keyword>
<dbReference type="InterPro" id="IPR051906">
    <property type="entry name" value="TolC-like"/>
</dbReference>
<dbReference type="PANTHER" id="PTHR30026:SF23">
    <property type="entry name" value="TO APRF-PUTATIVE OUTER MEMBRANE EFFLUX PROTEIN OR SECRETED ALKALINE PHOSPHATASE-RELATED"/>
    <property type="match status" value="1"/>
</dbReference>
<dbReference type="Proteomes" id="UP000662770">
    <property type="component" value="Chromosome"/>
</dbReference>
<dbReference type="PANTHER" id="PTHR30026">
    <property type="entry name" value="OUTER MEMBRANE PROTEIN TOLC"/>
    <property type="match status" value="1"/>
</dbReference>
<evidence type="ECO:0000313" key="7">
    <source>
        <dbReference type="Proteomes" id="UP000662770"/>
    </source>
</evidence>
<dbReference type="EMBL" id="CP071503">
    <property type="protein sequence ID" value="QSX32637.1"/>
    <property type="molecule type" value="Genomic_DNA"/>
</dbReference>
<evidence type="ECO:0000313" key="6">
    <source>
        <dbReference type="EMBL" id="QSX32637.1"/>
    </source>
</evidence>
<dbReference type="Gene3D" id="1.20.1600.10">
    <property type="entry name" value="Outer membrane efflux proteins (OEP)"/>
    <property type="match status" value="1"/>
</dbReference>
<dbReference type="SUPFAM" id="SSF56954">
    <property type="entry name" value="Outer membrane efflux proteins (OEP)"/>
    <property type="match status" value="1"/>
</dbReference>
<accession>A0ABX7QMF3</accession>
<proteinExistence type="predicted"/>
<evidence type="ECO:0000256" key="4">
    <source>
        <dbReference type="ARBA" id="ARBA00023136"/>
    </source>
</evidence>
<keyword evidence="5" id="KW-0998">Cell outer membrane</keyword>
<evidence type="ECO:0000256" key="2">
    <source>
        <dbReference type="ARBA" id="ARBA00022452"/>
    </source>
</evidence>
<evidence type="ECO:0000256" key="1">
    <source>
        <dbReference type="ARBA" id="ARBA00004442"/>
    </source>
</evidence>
<reference evidence="6 7" key="1">
    <citation type="submission" date="2021-03" db="EMBL/GenBank/DDBJ databases">
        <title>Novel species identification of genus Shewanella.</title>
        <authorList>
            <person name="Liu G."/>
            <person name="Zhang Q."/>
        </authorList>
    </citation>
    <scope>NUCLEOTIDE SEQUENCE [LARGE SCALE GENOMIC DNA]</scope>
    <source>
        <strain evidence="6 7">FJAT-51800</strain>
    </source>
</reference>
<name>A0ABX7QMF3_9GAMM</name>
<organism evidence="6 7">
    <name type="scientific">Shewanella avicenniae</name>
    <dbReference type="NCBI Taxonomy" id="2814294"/>
    <lineage>
        <taxon>Bacteria</taxon>
        <taxon>Pseudomonadati</taxon>
        <taxon>Pseudomonadota</taxon>
        <taxon>Gammaproteobacteria</taxon>
        <taxon>Alteromonadales</taxon>
        <taxon>Shewanellaceae</taxon>
        <taxon>Shewanella</taxon>
    </lineage>
</organism>
<dbReference type="RefSeq" id="WP_207353878.1">
    <property type="nucleotide sequence ID" value="NZ_CP071503.1"/>
</dbReference>
<gene>
    <name evidence="6" type="ORF">JYB87_12855</name>
</gene>
<protein>
    <submittedName>
        <fullName evidence="6">TolC family protein</fullName>
    </submittedName>
</protein>
<comment type="subcellular location">
    <subcellularLocation>
        <location evidence="1">Cell outer membrane</location>
    </subcellularLocation>
</comment>
<evidence type="ECO:0000256" key="5">
    <source>
        <dbReference type="ARBA" id="ARBA00023237"/>
    </source>
</evidence>
<keyword evidence="7" id="KW-1185">Reference proteome</keyword>